<reference evidence="1 2" key="1">
    <citation type="submission" date="2019-12" db="EMBL/GenBank/DDBJ databases">
        <authorList>
            <person name="Zhang Y.-J."/>
        </authorList>
    </citation>
    <scope>NUCLEOTIDE SEQUENCE [LARGE SCALE GENOMIC DNA]</scope>
    <source>
        <strain evidence="1 2">H18S-6</strain>
    </source>
</reference>
<sequence length="99" mass="11242">MTEFLARHLLRLGNFRSPIDRRRSGDRATSQVVWKRQFCSAWYAVIKEIFATRRKLFVGIDCLPIALRKVPAMKALEQFGVLCLIVYAGHCVGLSGLFG</sequence>
<evidence type="ECO:0000313" key="1">
    <source>
        <dbReference type="EMBL" id="KAE9631755.1"/>
    </source>
</evidence>
<comment type="caution">
    <text evidence="1">The sequence shown here is derived from an EMBL/GenBank/DDBJ whole genome shotgun (WGS) entry which is preliminary data.</text>
</comment>
<accession>A0A6A4RK85</accession>
<gene>
    <name evidence="1" type="ORF">GP644_05475</name>
</gene>
<proteinExistence type="predicted"/>
<protein>
    <submittedName>
        <fullName evidence="1">Uncharacterized protein</fullName>
    </submittedName>
</protein>
<dbReference type="AlphaFoldDB" id="A0A6A4RK85"/>
<dbReference type="EMBL" id="WSFO01000002">
    <property type="protein sequence ID" value="KAE9631755.1"/>
    <property type="molecule type" value="Genomic_DNA"/>
</dbReference>
<evidence type="ECO:0000313" key="2">
    <source>
        <dbReference type="Proteomes" id="UP000441586"/>
    </source>
</evidence>
<name>A0A6A4RK85_9RHOB</name>
<dbReference type="Proteomes" id="UP000441586">
    <property type="component" value="Unassembled WGS sequence"/>
</dbReference>
<organism evidence="1 2">
    <name type="scientific">Parasedimentitalea maritima</name>
    <dbReference type="NCBI Taxonomy" id="2578117"/>
    <lineage>
        <taxon>Bacteria</taxon>
        <taxon>Pseudomonadati</taxon>
        <taxon>Pseudomonadota</taxon>
        <taxon>Alphaproteobacteria</taxon>
        <taxon>Rhodobacterales</taxon>
        <taxon>Paracoccaceae</taxon>
        <taxon>Parasedimentitalea</taxon>
    </lineage>
</organism>